<dbReference type="SUPFAM" id="SSF52016">
    <property type="entry name" value="LeuD/IlvD-like"/>
    <property type="match status" value="1"/>
</dbReference>
<dbReference type="Pfam" id="PF00694">
    <property type="entry name" value="Aconitase_C"/>
    <property type="match status" value="1"/>
</dbReference>
<name>A0A7W3SW02_9BACL</name>
<keyword evidence="5" id="KW-1185">Reference proteome</keyword>
<dbReference type="RefSeq" id="WP_182537980.1">
    <property type="nucleotide sequence ID" value="NZ_JACJIP010000027.1"/>
</dbReference>
<dbReference type="EC" id="4.2.1.35" evidence="4"/>
<evidence type="ECO:0000256" key="1">
    <source>
        <dbReference type="ARBA" id="ARBA00009869"/>
    </source>
</evidence>
<accession>A0A7W3SW02</accession>
<keyword evidence="2 4" id="KW-0456">Lyase</keyword>
<dbReference type="GO" id="GO:0003861">
    <property type="term" value="F:3-isopropylmalate dehydratase activity"/>
    <property type="evidence" value="ECO:0007669"/>
    <property type="project" value="UniProtKB-EC"/>
</dbReference>
<dbReference type="CDD" id="cd01577">
    <property type="entry name" value="IPMI_Swivel"/>
    <property type="match status" value="1"/>
</dbReference>
<evidence type="ECO:0000256" key="2">
    <source>
        <dbReference type="ARBA" id="ARBA00023239"/>
    </source>
</evidence>
<dbReference type="InterPro" id="IPR050075">
    <property type="entry name" value="LeuD"/>
</dbReference>
<dbReference type="Proteomes" id="UP000567067">
    <property type="component" value="Unassembled WGS sequence"/>
</dbReference>
<evidence type="ECO:0000259" key="3">
    <source>
        <dbReference type="Pfam" id="PF00694"/>
    </source>
</evidence>
<dbReference type="InterPro" id="IPR015928">
    <property type="entry name" value="Aconitase/3IPM_dehydase_swvl"/>
</dbReference>
<sequence>MVFKGKAHLFGDHINTDDIIAGKYKHESIDPAVLVKHIMENIRPGFYNDINTGDFIVAGVNFGCGSSREQAPIIIKQAGITAVLAKSFARIFYRNAINIGLLLITCDTAKIREHDEVIYDPNNRQLAVPERDICISTPLLPKEIIEISRNGGLLEFIKRNGGFYA</sequence>
<proteinExistence type="inferred from homology"/>
<feature type="domain" description="Aconitase A/isopropylmalate dehydratase small subunit swivel" evidence="3">
    <location>
        <begin position="53"/>
        <end position="106"/>
    </location>
</feature>
<dbReference type="PANTHER" id="PTHR43345:SF2">
    <property type="entry name" value="3-ISOPROPYLMALATE DEHYDRATASE SMALL SUBUNIT 1"/>
    <property type="match status" value="1"/>
</dbReference>
<dbReference type="EMBL" id="JACJIP010000027">
    <property type="protein sequence ID" value="MBA9087207.1"/>
    <property type="molecule type" value="Genomic_DNA"/>
</dbReference>
<dbReference type="EC" id="4.2.1.33" evidence="4"/>
<evidence type="ECO:0000313" key="5">
    <source>
        <dbReference type="Proteomes" id="UP000567067"/>
    </source>
</evidence>
<dbReference type="GO" id="GO:0047508">
    <property type="term" value="F:(R)-2-methylmalate dehydratase activity"/>
    <property type="evidence" value="ECO:0007669"/>
    <property type="project" value="UniProtKB-EC"/>
</dbReference>
<dbReference type="Gene3D" id="3.20.19.10">
    <property type="entry name" value="Aconitase, domain 4"/>
    <property type="match status" value="1"/>
</dbReference>
<comment type="similarity">
    <text evidence="1">Belongs to the LeuD family. LeuD type 2 subfamily.</text>
</comment>
<comment type="caution">
    <text evidence="4">The sequence shown here is derived from an EMBL/GenBank/DDBJ whole genome shotgun (WGS) entry which is preliminary data.</text>
</comment>
<dbReference type="InterPro" id="IPR000573">
    <property type="entry name" value="AconitaseA/IPMdHydase_ssu_swvl"/>
</dbReference>
<dbReference type="NCBIfam" id="TIGR02087">
    <property type="entry name" value="LEUD_arch"/>
    <property type="match status" value="1"/>
</dbReference>
<gene>
    <name evidence="4" type="ORF">FHR92_003689</name>
</gene>
<protein>
    <submittedName>
        <fullName evidence="4">3-isopropylmalate/(R)-2-methylmalate dehydratase small subunit</fullName>
        <ecNumber evidence="4">4.2.1.33</ecNumber>
        <ecNumber evidence="4">4.2.1.35</ecNumber>
    </submittedName>
</protein>
<organism evidence="4 5">
    <name type="scientific">Fontibacillus solani</name>
    <dbReference type="NCBI Taxonomy" id="1572857"/>
    <lineage>
        <taxon>Bacteria</taxon>
        <taxon>Bacillati</taxon>
        <taxon>Bacillota</taxon>
        <taxon>Bacilli</taxon>
        <taxon>Bacillales</taxon>
        <taxon>Paenibacillaceae</taxon>
        <taxon>Fontibacillus</taxon>
    </lineage>
</organism>
<reference evidence="4 5" key="1">
    <citation type="submission" date="2020-08" db="EMBL/GenBank/DDBJ databases">
        <title>Genomic Encyclopedia of Type Strains, Phase III (KMG-III): the genomes of soil and plant-associated and newly described type strains.</title>
        <authorList>
            <person name="Whitman W."/>
        </authorList>
    </citation>
    <scope>NUCLEOTIDE SEQUENCE [LARGE SCALE GENOMIC DNA]</scope>
    <source>
        <strain evidence="4 5">CECT 8693</strain>
    </source>
</reference>
<dbReference type="InterPro" id="IPR011827">
    <property type="entry name" value="LeuD_type2/HacB/DmdB"/>
</dbReference>
<dbReference type="InterPro" id="IPR033940">
    <property type="entry name" value="IPMI_Swivel"/>
</dbReference>
<evidence type="ECO:0000313" key="4">
    <source>
        <dbReference type="EMBL" id="MBA9087207.1"/>
    </source>
</evidence>
<dbReference type="PANTHER" id="PTHR43345">
    <property type="entry name" value="3-ISOPROPYLMALATE DEHYDRATASE SMALL SUBUNIT 2-RELATED-RELATED"/>
    <property type="match status" value="1"/>
</dbReference>
<dbReference type="AlphaFoldDB" id="A0A7W3SW02"/>